<dbReference type="eggNOG" id="ENOG5032XS1">
    <property type="taxonomic scope" value="Bacteria"/>
</dbReference>
<dbReference type="EMBL" id="AAMT01000001">
    <property type="protein sequence ID" value="EAQ14838.1"/>
    <property type="molecule type" value="Genomic_DNA"/>
</dbReference>
<reference evidence="1 2" key="1">
    <citation type="journal article" date="2010" name="J. Bacteriol.">
        <title>Genome sequences of Pelagibaca bermudensis HTCC2601T and Maritimibacter alkaliphilus HTCC2654T, the type strains of two marine Roseobacter genera.</title>
        <authorList>
            <person name="Thrash J.C."/>
            <person name="Cho J.C."/>
            <person name="Ferriera S."/>
            <person name="Johnson J."/>
            <person name="Vergin K.L."/>
            <person name="Giovannoni S.J."/>
        </authorList>
    </citation>
    <scope>NUCLEOTIDE SEQUENCE [LARGE SCALE GENOMIC DNA]</scope>
    <source>
        <strain evidence="1 2">HTCC2654</strain>
    </source>
</reference>
<sequence>MTPLKRVILHIGLPKTGSSSIQASLSGVDTGEVRVVRFGETLFHNLPLATLLSDDPARMRQHLNRGHSPTQVEARRARWDAAFDTELARRTPTLVLSAEVISNAPPDKLHALADRIEASGRRLEVFAYVREPIGLFGSALQQRLKLFDRLPRDFDPFQYRKRLEPWLDRLPRERITLRDFRPEALAGGSPVQDFAAHCRVAPDAFKEKRRNESLNAEVTRLLWIFNDAMPVSTGRPRLAEARKGFLRLLKQNIDGPRFAAPVACIDPDRLDAELDWLATNTGIDYRPDVAPFRPDMTAAPLDPVMRELAPETVVRLDGLVAKAGLTLPQGAGPGRKLAALYLAQLAPEPLERERSERSFAARIKALLRLKETSGG</sequence>
<proteinExistence type="predicted"/>
<dbReference type="Gene3D" id="3.40.50.300">
    <property type="entry name" value="P-loop containing nucleotide triphosphate hydrolases"/>
    <property type="match status" value="1"/>
</dbReference>
<dbReference type="STRING" id="314271.RB2654_19683"/>
<dbReference type="SUPFAM" id="SSF52540">
    <property type="entry name" value="P-loop containing nucleoside triphosphate hydrolases"/>
    <property type="match status" value="1"/>
</dbReference>
<comment type="caution">
    <text evidence="1">The sequence shown here is derived from an EMBL/GenBank/DDBJ whole genome shotgun (WGS) entry which is preliminary data.</text>
</comment>
<dbReference type="InterPro" id="IPR027417">
    <property type="entry name" value="P-loop_NTPase"/>
</dbReference>
<evidence type="ECO:0008006" key="3">
    <source>
        <dbReference type="Google" id="ProtNLM"/>
    </source>
</evidence>
<dbReference type="OrthoDB" id="7540582at2"/>
<evidence type="ECO:0000313" key="2">
    <source>
        <dbReference type="Proteomes" id="UP000002931"/>
    </source>
</evidence>
<protein>
    <recommendedName>
        <fullName evidence="3">Sulfotransferase family protein</fullName>
    </recommendedName>
</protein>
<keyword evidence="2" id="KW-1185">Reference proteome</keyword>
<accession>A3VA97</accession>
<name>A3VA97_9RHOB</name>
<gene>
    <name evidence="1" type="ORF">RB2654_19683</name>
</gene>
<evidence type="ECO:0000313" key="1">
    <source>
        <dbReference type="EMBL" id="EAQ14838.1"/>
    </source>
</evidence>
<dbReference type="Proteomes" id="UP000002931">
    <property type="component" value="Unassembled WGS sequence"/>
</dbReference>
<dbReference type="HOGENOM" id="CLU_833876_0_0_5"/>
<organism evidence="1 2">
    <name type="scientific">Maritimibacter alkaliphilus HTCC2654</name>
    <dbReference type="NCBI Taxonomy" id="314271"/>
    <lineage>
        <taxon>Bacteria</taxon>
        <taxon>Pseudomonadati</taxon>
        <taxon>Pseudomonadota</taxon>
        <taxon>Alphaproteobacteria</taxon>
        <taxon>Rhodobacterales</taxon>
        <taxon>Roseobacteraceae</taxon>
        <taxon>Maritimibacter</taxon>
    </lineage>
</organism>
<dbReference type="AlphaFoldDB" id="A3VA97"/>
<dbReference type="RefSeq" id="WP_008334759.1">
    <property type="nucleotide sequence ID" value="NZ_CH902578.1"/>
</dbReference>